<dbReference type="OrthoDB" id="9179578at2"/>
<evidence type="ECO:0000313" key="2">
    <source>
        <dbReference type="Proteomes" id="UP000272729"/>
    </source>
</evidence>
<sequence length="169" mass="18494">MTEDRRFPPALAAVAECAFDYDDGIDFEPYAEFSSAEETTSWIRAWTGNQELDGAEFRVFGQDGTGGLAMFWTVREGAPLTDQPVVFFGSEGAVGVVARDLSAFLWLLADGVGPMEAVEHTDLDGEPSEELREIAEKFAADHRQSGADVVAEARAEFPDFESTVTAWCR</sequence>
<dbReference type="RefSeq" id="WP_121218747.1">
    <property type="nucleotide sequence ID" value="NZ_JBIUBA010000013.1"/>
</dbReference>
<protein>
    <recommendedName>
        <fullName evidence="3">SMI1/KNR4 family protein</fullName>
    </recommendedName>
</protein>
<proteinExistence type="predicted"/>
<name>A0A495X2C6_9PSEU</name>
<dbReference type="Proteomes" id="UP000272729">
    <property type="component" value="Unassembled WGS sequence"/>
</dbReference>
<dbReference type="AlphaFoldDB" id="A0A495X2C6"/>
<reference evidence="1 2" key="1">
    <citation type="submission" date="2018-10" db="EMBL/GenBank/DDBJ databases">
        <title>Sequencing the genomes of 1000 actinobacteria strains.</title>
        <authorList>
            <person name="Klenk H.-P."/>
        </authorList>
    </citation>
    <scope>NUCLEOTIDE SEQUENCE [LARGE SCALE GENOMIC DNA]</scope>
    <source>
        <strain evidence="1 2">DSM 43911</strain>
    </source>
</reference>
<keyword evidence="2" id="KW-1185">Reference proteome</keyword>
<dbReference type="EMBL" id="RBXR01000001">
    <property type="protein sequence ID" value="RKT68037.1"/>
    <property type="molecule type" value="Genomic_DNA"/>
</dbReference>
<evidence type="ECO:0000313" key="1">
    <source>
        <dbReference type="EMBL" id="RKT68037.1"/>
    </source>
</evidence>
<organism evidence="1 2">
    <name type="scientific">Saccharothrix variisporea</name>
    <dbReference type="NCBI Taxonomy" id="543527"/>
    <lineage>
        <taxon>Bacteria</taxon>
        <taxon>Bacillati</taxon>
        <taxon>Actinomycetota</taxon>
        <taxon>Actinomycetes</taxon>
        <taxon>Pseudonocardiales</taxon>
        <taxon>Pseudonocardiaceae</taxon>
        <taxon>Saccharothrix</taxon>
    </lineage>
</organism>
<gene>
    <name evidence="1" type="ORF">DFJ66_1218</name>
</gene>
<evidence type="ECO:0008006" key="3">
    <source>
        <dbReference type="Google" id="ProtNLM"/>
    </source>
</evidence>
<comment type="caution">
    <text evidence="1">The sequence shown here is derived from an EMBL/GenBank/DDBJ whole genome shotgun (WGS) entry which is preliminary data.</text>
</comment>
<accession>A0A495X2C6</accession>